<comment type="caution">
    <text evidence="1">The sequence shown here is derived from an EMBL/GenBank/DDBJ whole genome shotgun (WGS) entry which is preliminary data.</text>
</comment>
<reference evidence="1" key="1">
    <citation type="submission" date="2021-02" db="EMBL/GenBank/DDBJ databases">
        <authorList>
            <person name="Dougan E. K."/>
            <person name="Rhodes N."/>
            <person name="Thang M."/>
            <person name="Chan C."/>
        </authorList>
    </citation>
    <scope>NUCLEOTIDE SEQUENCE</scope>
</reference>
<keyword evidence="2" id="KW-1185">Reference proteome</keyword>
<dbReference type="OrthoDB" id="406011at2759"/>
<protein>
    <submittedName>
        <fullName evidence="1">Uncharacterized protein</fullName>
    </submittedName>
</protein>
<accession>A0A812J6P0</accession>
<evidence type="ECO:0000313" key="2">
    <source>
        <dbReference type="Proteomes" id="UP000604046"/>
    </source>
</evidence>
<name>A0A812J6P0_9DINO</name>
<sequence>MGASESAPPDHGAVDRVVKMATKDAVEKATTNQLWDKWEKDVEARGERLPEYVPLWWPYTRFWYGRTRPPRWVEGATIVHEDDSGQLWETHVDVRLQEGRKSFVHNWTRKKVRTVC</sequence>
<dbReference type="EMBL" id="CAJNDS010000368">
    <property type="protein sequence ID" value="CAE7198303.1"/>
    <property type="molecule type" value="Genomic_DNA"/>
</dbReference>
<evidence type="ECO:0000313" key="1">
    <source>
        <dbReference type="EMBL" id="CAE7198303.1"/>
    </source>
</evidence>
<dbReference type="AlphaFoldDB" id="A0A812J6P0"/>
<proteinExistence type="predicted"/>
<gene>
    <name evidence="1" type="ORF">SNAT2548_LOCUS5697</name>
</gene>
<dbReference type="Proteomes" id="UP000604046">
    <property type="component" value="Unassembled WGS sequence"/>
</dbReference>
<organism evidence="1 2">
    <name type="scientific">Symbiodinium natans</name>
    <dbReference type="NCBI Taxonomy" id="878477"/>
    <lineage>
        <taxon>Eukaryota</taxon>
        <taxon>Sar</taxon>
        <taxon>Alveolata</taxon>
        <taxon>Dinophyceae</taxon>
        <taxon>Suessiales</taxon>
        <taxon>Symbiodiniaceae</taxon>
        <taxon>Symbiodinium</taxon>
    </lineage>
</organism>